<dbReference type="Pfam" id="PF04199">
    <property type="entry name" value="Cyclase"/>
    <property type="match status" value="1"/>
</dbReference>
<dbReference type="GO" id="GO:0004061">
    <property type="term" value="F:arylformamidase activity"/>
    <property type="evidence" value="ECO:0007669"/>
    <property type="project" value="InterPro"/>
</dbReference>
<dbReference type="EMBL" id="PEBW01000009">
    <property type="protein sequence ID" value="PTQ50875.1"/>
    <property type="molecule type" value="Genomic_DNA"/>
</dbReference>
<dbReference type="Gene3D" id="3.50.30.50">
    <property type="entry name" value="Putative cyclase"/>
    <property type="match status" value="1"/>
</dbReference>
<dbReference type="Proteomes" id="UP000244016">
    <property type="component" value="Unassembled WGS sequence"/>
</dbReference>
<dbReference type="PANTHER" id="PTHR31118:SF12">
    <property type="entry name" value="CYCLASE-LIKE PROTEIN 2"/>
    <property type="match status" value="1"/>
</dbReference>
<dbReference type="PANTHER" id="PTHR31118">
    <property type="entry name" value="CYCLASE-LIKE PROTEIN 2"/>
    <property type="match status" value="1"/>
</dbReference>
<dbReference type="AlphaFoldDB" id="A0A2T5G3W7"/>
<keyword evidence="1" id="KW-0378">Hydrolase</keyword>
<organism evidence="1 2">
    <name type="scientific">Brockia lithotrophica</name>
    <dbReference type="NCBI Taxonomy" id="933949"/>
    <lineage>
        <taxon>Bacteria</taxon>
        <taxon>Bacillati</taxon>
        <taxon>Bacillota</taxon>
        <taxon>Bacilli</taxon>
        <taxon>Bacillales</taxon>
        <taxon>Bacillales Family X. Incertae Sedis</taxon>
        <taxon>Brockia</taxon>
    </lineage>
</organism>
<evidence type="ECO:0000313" key="2">
    <source>
        <dbReference type="Proteomes" id="UP000244016"/>
    </source>
</evidence>
<dbReference type="InterPro" id="IPR007325">
    <property type="entry name" value="KFase/CYL"/>
</dbReference>
<sequence length="244" mass="27285">MRVYDVTRPVHPEMFTYKEKAEKRPRFTIVRDFTADGSGARETRLDLDAHTGTHLDAPLHMLPRGPAVHALNPERFFGLAYVVDFADREGRIDTEVLRERLHALVALPAATPSSEREEAWRGELRGTFILLRTRSSLVERFLWDFPYLAADGAEFLANLGVRGVGIDALGIERDQPGHPTHKTLLERGIAIYEGLNLAMVPEGVYAFFALPLPLVDVEASPVRAVLVDDPELVAYFSKRRGSLA</sequence>
<comment type="caution">
    <text evidence="1">The sequence shown here is derived from an EMBL/GenBank/DDBJ whole genome shotgun (WGS) entry which is preliminary data.</text>
</comment>
<protein>
    <submittedName>
        <fullName evidence="1">Metal-dependent hydrolase</fullName>
    </submittedName>
</protein>
<gene>
    <name evidence="1" type="ORF">BLITH_1414</name>
</gene>
<dbReference type="GO" id="GO:0019441">
    <property type="term" value="P:L-tryptophan catabolic process to kynurenine"/>
    <property type="evidence" value="ECO:0007669"/>
    <property type="project" value="InterPro"/>
</dbReference>
<dbReference type="InterPro" id="IPR037175">
    <property type="entry name" value="KFase_sf"/>
</dbReference>
<dbReference type="SUPFAM" id="SSF102198">
    <property type="entry name" value="Putative cyclase"/>
    <property type="match status" value="1"/>
</dbReference>
<reference evidence="1 2" key="1">
    <citation type="submission" date="2017-08" db="EMBL/GenBank/DDBJ databases">
        <title>Burning lignite coal seam in the remote Altai Mountains harbors a hydrogen-driven thermophilic microbial community.</title>
        <authorList>
            <person name="Kadnikov V.V."/>
            <person name="Mardanov A.V."/>
            <person name="Ivasenko D."/>
            <person name="Beletsky A.V."/>
            <person name="Karnachuk O.V."/>
            <person name="Ravin N.V."/>
        </authorList>
    </citation>
    <scope>NUCLEOTIDE SEQUENCE [LARGE SCALE GENOMIC DNA]</scope>
    <source>
        <strain evidence="1">AL31</strain>
    </source>
</reference>
<proteinExistence type="predicted"/>
<name>A0A2T5G3W7_9BACL</name>
<accession>A0A2T5G3W7</accession>
<evidence type="ECO:0000313" key="1">
    <source>
        <dbReference type="EMBL" id="PTQ50875.1"/>
    </source>
</evidence>